<gene>
    <name evidence="1" type="ORF">EDB81DRAFT_85689</name>
</gene>
<organism evidence="1 2">
    <name type="scientific">Dactylonectria macrodidyma</name>
    <dbReference type="NCBI Taxonomy" id="307937"/>
    <lineage>
        <taxon>Eukaryota</taxon>
        <taxon>Fungi</taxon>
        <taxon>Dikarya</taxon>
        <taxon>Ascomycota</taxon>
        <taxon>Pezizomycotina</taxon>
        <taxon>Sordariomycetes</taxon>
        <taxon>Hypocreomycetidae</taxon>
        <taxon>Hypocreales</taxon>
        <taxon>Nectriaceae</taxon>
        <taxon>Dactylonectria</taxon>
    </lineage>
</organism>
<reference evidence="1" key="1">
    <citation type="journal article" date="2021" name="Nat. Commun.">
        <title>Genetic determinants of endophytism in the Arabidopsis root mycobiome.</title>
        <authorList>
            <person name="Mesny F."/>
            <person name="Miyauchi S."/>
            <person name="Thiergart T."/>
            <person name="Pickel B."/>
            <person name="Atanasova L."/>
            <person name="Karlsson M."/>
            <person name="Huettel B."/>
            <person name="Barry K.W."/>
            <person name="Haridas S."/>
            <person name="Chen C."/>
            <person name="Bauer D."/>
            <person name="Andreopoulos W."/>
            <person name="Pangilinan J."/>
            <person name="LaButti K."/>
            <person name="Riley R."/>
            <person name="Lipzen A."/>
            <person name="Clum A."/>
            <person name="Drula E."/>
            <person name="Henrissat B."/>
            <person name="Kohler A."/>
            <person name="Grigoriev I.V."/>
            <person name="Martin F.M."/>
            <person name="Hacquard S."/>
        </authorList>
    </citation>
    <scope>NUCLEOTIDE SEQUENCE</scope>
    <source>
        <strain evidence="1">MPI-CAGE-AT-0147</strain>
    </source>
</reference>
<evidence type="ECO:0000313" key="2">
    <source>
        <dbReference type="Proteomes" id="UP000738349"/>
    </source>
</evidence>
<proteinExistence type="predicted"/>
<protein>
    <submittedName>
        <fullName evidence="1">Uncharacterized protein</fullName>
    </submittedName>
</protein>
<keyword evidence="2" id="KW-1185">Reference proteome</keyword>
<dbReference type="AlphaFoldDB" id="A0A9P9IWU4"/>
<sequence length="337" mass="37576">MIGLGLEIEAPRPRHGNCYGTEAPSEEQLLSEAGANSRATSPDHARFGWSLTLASGVIDDPTLRYDGVGLVLGWGVHGGRPDRKGYLRLHHELLGVEINDDCIACTITTCRDCFSRVSTCAGTQISQSSPRSIRLLLTRKYAHHRIAYFVVRSTSRHFTSHTARHPGRGWFAKKQKIWGNMGLHCRTWTGQCGSGRVAKEQPGCSTACLCPNISTSRQARCTACLCPNISTSRQARCTHDPWHHCHTTPEAIEIFYLFSFFARHPPPQSLPAGLRRCPIRTVLTVLVNVRGQVSDKRRRGQPHIHLVKGIRPVYNCRTETWASLARGRVSAERQVNR</sequence>
<evidence type="ECO:0000313" key="1">
    <source>
        <dbReference type="EMBL" id="KAH7136592.1"/>
    </source>
</evidence>
<comment type="caution">
    <text evidence="1">The sequence shown here is derived from an EMBL/GenBank/DDBJ whole genome shotgun (WGS) entry which is preliminary data.</text>
</comment>
<dbReference type="Proteomes" id="UP000738349">
    <property type="component" value="Unassembled WGS sequence"/>
</dbReference>
<name>A0A9P9IWU4_9HYPO</name>
<accession>A0A9P9IWU4</accession>
<dbReference type="EMBL" id="JAGMUV010000013">
    <property type="protein sequence ID" value="KAH7136592.1"/>
    <property type="molecule type" value="Genomic_DNA"/>
</dbReference>